<protein>
    <submittedName>
        <fullName evidence="4">Site-specific recombinase XerD</fullName>
    </submittedName>
</protein>
<dbReference type="RefSeq" id="WP_132542341.1">
    <property type="nucleotide sequence ID" value="NZ_SLWY01000010.1"/>
</dbReference>
<accession>A0A4R2L5K5</accession>
<dbReference type="EMBL" id="SLWY01000010">
    <property type="protein sequence ID" value="TCO81102.1"/>
    <property type="molecule type" value="Genomic_DNA"/>
</dbReference>
<evidence type="ECO:0000313" key="4">
    <source>
        <dbReference type="EMBL" id="TCO81102.1"/>
    </source>
</evidence>
<dbReference type="PANTHER" id="PTHR30349">
    <property type="entry name" value="PHAGE INTEGRASE-RELATED"/>
    <property type="match status" value="1"/>
</dbReference>
<dbReference type="Proteomes" id="UP000295765">
    <property type="component" value="Unassembled WGS sequence"/>
</dbReference>
<gene>
    <name evidence="4" type="ORF">EV699_110128</name>
</gene>
<dbReference type="AlphaFoldDB" id="A0A4R2L5K5"/>
<evidence type="ECO:0000256" key="2">
    <source>
        <dbReference type="ARBA" id="ARBA00023172"/>
    </source>
</evidence>
<evidence type="ECO:0000256" key="1">
    <source>
        <dbReference type="ARBA" id="ARBA00022908"/>
    </source>
</evidence>
<dbReference type="Pfam" id="PF00589">
    <property type="entry name" value="Phage_integrase"/>
    <property type="match status" value="1"/>
</dbReference>
<keyword evidence="1" id="KW-0229">DNA integration</keyword>
<organism evidence="4 5">
    <name type="scientific">Plasticicumulans lactativorans</name>
    <dbReference type="NCBI Taxonomy" id="1133106"/>
    <lineage>
        <taxon>Bacteria</taxon>
        <taxon>Pseudomonadati</taxon>
        <taxon>Pseudomonadota</taxon>
        <taxon>Gammaproteobacteria</taxon>
        <taxon>Candidatus Competibacteraceae</taxon>
        <taxon>Plasticicumulans</taxon>
    </lineage>
</organism>
<feature type="domain" description="Tyr recombinase" evidence="3">
    <location>
        <begin position="160"/>
        <end position="319"/>
    </location>
</feature>
<dbReference type="CDD" id="cd00796">
    <property type="entry name" value="INT_Rci_Hp1_C"/>
    <property type="match status" value="1"/>
</dbReference>
<evidence type="ECO:0000313" key="5">
    <source>
        <dbReference type="Proteomes" id="UP000295765"/>
    </source>
</evidence>
<sequence length="329" mass="37565">MTIKRTDKGWLADIQPGGRGSKRYRKTFDTRAEAQRWERYMRAQVDRAPDWMPPRQDKRRLSELVRLWYEGHGVQLRDGKRRCDALLRCVQAMGDPIASDFAREQFVIYRAQRRADGLKDASLNREHAYMRALFGELARLGHWTAPNPMQGLRLIRERQHELAYLSAEQIEHLLAVLEGDVRRIVLLCLATGARWSEAERLRAEDVTGELVTFHGLGTKSGRSRSVPIAQGLADLIRGKRRVGRLFRPSYHAFRTGIERAGICLPAGQLTHVLRHTFASHFMQQGGNLLVLQRILGHSTVTVTMRYAHFAPDHLREAVRLNPVAALTLG</sequence>
<keyword evidence="5" id="KW-1185">Reference proteome</keyword>
<dbReference type="SUPFAM" id="SSF56349">
    <property type="entry name" value="DNA breaking-rejoining enzymes"/>
    <property type="match status" value="1"/>
</dbReference>
<dbReference type="InterPro" id="IPR013762">
    <property type="entry name" value="Integrase-like_cat_sf"/>
</dbReference>
<dbReference type="GO" id="GO:0006310">
    <property type="term" value="P:DNA recombination"/>
    <property type="evidence" value="ECO:0007669"/>
    <property type="project" value="UniProtKB-KW"/>
</dbReference>
<comment type="caution">
    <text evidence="4">The sequence shown here is derived from an EMBL/GenBank/DDBJ whole genome shotgun (WGS) entry which is preliminary data.</text>
</comment>
<dbReference type="GO" id="GO:0003677">
    <property type="term" value="F:DNA binding"/>
    <property type="evidence" value="ECO:0007669"/>
    <property type="project" value="InterPro"/>
</dbReference>
<proteinExistence type="predicted"/>
<dbReference type="OrthoDB" id="9057547at2"/>
<name>A0A4R2L5K5_9GAMM</name>
<dbReference type="Pfam" id="PF24624">
    <property type="entry name" value="Int_N"/>
    <property type="match status" value="1"/>
</dbReference>
<dbReference type="Gene3D" id="1.10.443.10">
    <property type="entry name" value="Intergrase catalytic core"/>
    <property type="match status" value="1"/>
</dbReference>
<keyword evidence="2" id="KW-0233">DNA recombination</keyword>
<dbReference type="InterPro" id="IPR011010">
    <property type="entry name" value="DNA_brk_join_enz"/>
</dbReference>
<dbReference type="InterPro" id="IPR057084">
    <property type="entry name" value="Int_N"/>
</dbReference>
<dbReference type="InterPro" id="IPR002104">
    <property type="entry name" value="Integrase_catalytic"/>
</dbReference>
<dbReference type="InterPro" id="IPR050090">
    <property type="entry name" value="Tyrosine_recombinase_XerCD"/>
</dbReference>
<dbReference type="PROSITE" id="PS51898">
    <property type="entry name" value="TYR_RECOMBINASE"/>
    <property type="match status" value="1"/>
</dbReference>
<dbReference type="GO" id="GO:0015074">
    <property type="term" value="P:DNA integration"/>
    <property type="evidence" value="ECO:0007669"/>
    <property type="project" value="UniProtKB-KW"/>
</dbReference>
<evidence type="ECO:0000259" key="3">
    <source>
        <dbReference type="PROSITE" id="PS51898"/>
    </source>
</evidence>
<dbReference type="PANTHER" id="PTHR30349:SF93">
    <property type="entry name" value="FELS-2 PROPHAGE PROTEIN"/>
    <property type="match status" value="1"/>
</dbReference>
<reference evidence="4 5" key="1">
    <citation type="submission" date="2019-03" db="EMBL/GenBank/DDBJ databases">
        <title>Genomic Encyclopedia of Type Strains, Phase IV (KMG-IV): sequencing the most valuable type-strain genomes for metagenomic binning, comparative biology and taxonomic classification.</title>
        <authorList>
            <person name="Goeker M."/>
        </authorList>
    </citation>
    <scope>NUCLEOTIDE SEQUENCE [LARGE SCALE GENOMIC DNA]</scope>
    <source>
        <strain evidence="4 5">DSM 25287</strain>
    </source>
</reference>